<dbReference type="EMBL" id="JANCYW010000020">
    <property type="protein sequence ID" value="KAK4538769.1"/>
    <property type="molecule type" value="Genomic_DNA"/>
</dbReference>
<keyword evidence="1" id="KW-0812">Transmembrane</keyword>
<name>A0AAV9J2Q5_CYACA</name>
<comment type="caution">
    <text evidence="4">The sequence shown here is derived from an EMBL/GenBank/DDBJ whole genome shotgun (WGS) entry which is preliminary data.</text>
</comment>
<feature type="signal peptide" evidence="2">
    <location>
        <begin position="1"/>
        <end position="26"/>
    </location>
</feature>
<evidence type="ECO:0000259" key="3">
    <source>
        <dbReference type="SMART" id="SM01190"/>
    </source>
</evidence>
<keyword evidence="5" id="KW-1185">Reference proteome</keyword>
<dbReference type="SMART" id="SM01190">
    <property type="entry name" value="EMP24_GP25L"/>
    <property type="match status" value="1"/>
</dbReference>
<sequence length="310" mass="33081">MRSPTGNPWLWACVLLLTLFLALLLGAQLAVKPAAALTFEYVPMPRVGTREARNHHFNPNCFFITGQNGDLISGHYLVVDPPAGAAVETVISKLPRDAPDDEQRVMPVLAHPASASDSFEIHVDEEGFPIYRICFAGGFGPPRRILFEWYGGVIDEAVSAHTRDANETIKVGHVKDVEAALDHLADRIAQVSGEAYYLRHRLGLLLSALRSSASTLMLMALFKTVAFVIIGVWKVTRVQRMLDPTATVPAPGGGLSLFGWSPAPSGTRRHGGFRGKLGAASMDTAYAPYPGASASGPAAGSGGRAGLPMV</sequence>
<evidence type="ECO:0000256" key="2">
    <source>
        <dbReference type="SAM" id="SignalP"/>
    </source>
</evidence>
<accession>A0AAV9J2Q5</accession>
<evidence type="ECO:0000313" key="4">
    <source>
        <dbReference type="EMBL" id="KAK4538769.1"/>
    </source>
</evidence>
<proteinExistence type="predicted"/>
<dbReference type="Pfam" id="PF01105">
    <property type="entry name" value="EMP24_GP25L"/>
    <property type="match status" value="1"/>
</dbReference>
<feature type="chain" id="PRO_5043821540" description="GOLD domain-containing protein" evidence="2">
    <location>
        <begin position="27"/>
        <end position="310"/>
    </location>
</feature>
<feature type="domain" description="GOLD" evidence="3">
    <location>
        <begin position="52"/>
        <end position="243"/>
    </location>
</feature>
<keyword evidence="1" id="KW-0472">Membrane</keyword>
<reference evidence="4 5" key="1">
    <citation type="submission" date="2022-07" db="EMBL/GenBank/DDBJ databases">
        <title>Genome-wide signatures of adaptation to extreme environments.</title>
        <authorList>
            <person name="Cho C.H."/>
            <person name="Yoon H.S."/>
        </authorList>
    </citation>
    <scope>NUCLEOTIDE SEQUENCE [LARGE SCALE GENOMIC DNA]</scope>
    <source>
        <strain evidence="4 5">DBV 063 E5</strain>
    </source>
</reference>
<protein>
    <recommendedName>
        <fullName evidence="3">GOLD domain-containing protein</fullName>
    </recommendedName>
</protein>
<evidence type="ECO:0000256" key="1">
    <source>
        <dbReference type="SAM" id="Phobius"/>
    </source>
</evidence>
<dbReference type="Proteomes" id="UP001301350">
    <property type="component" value="Unassembled WGS sequence"/>
</dbReference>
<dbReference type="InterPro" id="IPR009038">
    <property type="entry name" value="GOLD_dom"/>
</dbReference>
<feature type="transmembrane region" description="Helical" evidence="1">
    <location>
        <begin position="216"/>
        <end position="233"/>
    </location>
</feature>
<organism evidence="4 5">
    <name type="scientific">Cyanidium caldarium</name>
    <name type="common">Red alga</name>
    <dbReference type="NCBI Taxonomy" id="2771"/>
    <lineage>
        <taxon>Eukaryota</taxon>
        <taxon>Rhodophyta</taxon>
        <taxon>Bangiophyceae</taxon>
        <taxon>Cyanidiales</taxon>
        <taxon>Cyanidiaceae</taxon>
        <taxon>Cyanidium</taxon>
    </lineage>
</organism>
<dbReference type="AlphaFoldDB" id="A0AAV9J2Q5"/>
<keyword evidence="1" id="KW-1133">Transmembrane helix</keyword>
<evidence type="ECO:0000313" key="5">
    <source>
        <dbReference type="Proteomes" id="UP001301350"/>
    </source>
</evidence>
<keyword evidence="2" id="KW-0732">Signal</keyword>
<gene>
    <name evidence="4" type="ORF">CDCA_CDCA20G4794</name>
</gene>